<reference evidence="3 4" key="1">
    <citation type="journal article" date="2017" name="ISME J.">
        <title>Potential for microbial H2 and metal transformations associated with novel bacteria and archaea in deep terrestrial subsurface sediments.</title>
        <authorList>
            <person name="Hernsdorf A.W."/>
            <person name="Amano Y."/>
            <person name="Miyakawa K."/>
            <person name="Ise K."/>
            <person name="Suzuki Y."/>
            <person name="Anantharaman K."/>
            <person name="Probst A."/>
            <person name="Burstein D."/>
            <person name="Thomas B.C."/>
            <person name="Banfield J.F."/>
        </authorList>
    </citation>
    <scope>NUCLEOTIDE SEQUENCE [LARGE SCALE GENOMIC DNA]</scope>
    <source>
        <strain evidence="3">HGW-Wallbacteria-1</strain>
    </source>
</reference>
<dbReference type="PANTHER" id="PTHR42879">
    <property type="entry name" value="3-OXOACYL-(ACYL-CARRIER-PROTEIN) REDUCTASE"/>
    <property type="match status" value="1"/>
</dbReference>
<evidence type="ECO:0000313" key="3">
    <source>
        <dbReference type="EMBL" id="PKK90318.1"/>
    </source>
</evidence>
<organism evidence="3 4">
    <name type="scientific">Candidatus Wallbacteria bacterium HGW-Wallbacteria-1</name>
    <dbReference type="NCBI Taxonomy" id="2013854"/>
    <lineage>
        <taxon>Bacteria</taxon>
        <taxon>Candidatus Walliibacteriota</taxon>
    </lineage>
</organism>
<proteinExistence type="inferred from homology"/>
<name>A0A2N1PPQ1_9BACT</name>
<dbReference type="AlphaFoldDB" id="A0A2N1PPQ1"/>
<comment type="caution">
    <text evidence="3">The sequence shown here is derived from an EMBL/GenBank/DDBJ whole genome shotgun (WGS) entry which is preliminary data.</text>
</comment>
<dbReference type="InterPro" id="IPR036291">
    <property type="entry name" value="NAD(P)-bd_dom_sf"/>
</dbReference>
<dbReference type="FunFam" id="3.40.50.720:FF:000084">
    <property type="entry name" value="Short-chain dehydrogenase reductase"/>
    <property type="match status" value="1"/>
</dbReference>
<dbReference type="CDD" id="cd05233">
    <property type="entry name" value="SDR_c"/>
    <property type="match status" value="1"/>
</dbReference>
<dbReference type="InterPro" id="IPR002347">
    <property type="entry name" value="SDR_fam"/>
</dbReference>
<dbReference type="PRINTS" id="PR00080">
    <property type="entry name" value="SDRFAMILY"/>
</dbReference>
<dbReference type="InterPro" id="IPR050259">
    <property type="entry name" value="SDR"/>
</dbReference>
<accession>A0A2N1PPQ1</accession>
<dbReference type="PANTHER" id="PTHR42879:SF2">
    <property type="entry name" value="3-OXOACYL-[ACYL-CARRIER-PROTEIN] REDUCTASE FABG"/>
    <property type="match status" value="1"/>
</dbReference>
<dbReference type="Pfam" id="PF13561">
    <property type="entry name" value="adh_short_C2"/>
    <property type="match status" value="1"/>
</dbReference>
<protein>
    <submittedName>
        <fullName evidence="3">Beta-ketoacyl-ACP reductase</fullName>
    </submittedName>
</protein>
<dbReference type="PRINTS" id="PR00081">
    <property type="entry name" value="GDHRDH"/>
</dbReference>
<comment type="similarity">
    <text evidence="1">Belongs to the short-chain dehydrogenases/reductases (SDR) family.</text>
</comment>
<sequence length="266" mass="28459">MKQTIEADNLQPSSRPGALTIDLSGKNVLVTGGSRGIGRAIAICLAGCGANVAIVYRRADRESSEVVQTIESMGCKALSIKCDAAVHEEAAAAVAQVITCFGSLDILVNNVAISNNVPFLSITPEVWNRAVSVNVNSLYNFSWPALHHMMEKRYGRILNVGSICGVRPIAAVPVHYAATKGAMHAFTFTLAKEMARYNILINSIAPGLVETNFAMGLPEPRLRDFEKFCPMKRVGSPEEIANLAAFMVSDLNTYMTGETVVVGGGL</sequence>
<dbReference type="EMBL" id="PGXC01000006">
    <property type="protein sequence ID" value="PKK90318.1"/>
    <property type="molecule type" value="Genomic_DNA"/>
</dbReference>
<evidence type="ECO:0000256" key="1">
    <source>
        <dbReference type="ARBA" id="ARBA00006484"/>
    </source>
</evidence>
<gene>
    <name evidence="3" type="ORF">CVV64_10145</name>
</gene>
<dbReference type="Proteomes" id="UP000233256">
    <property type="component" value="Unassembled WGS sequence"/>
</dbReference>
<dbReference type="Gene3D" id="3.40.50.720">
    <property type="entry name" value="NAD(P)-binding Rossmann-like Domain"/>
    <property type="match status" value="1"/>
</dbReference>
<evidence type="ECO:0000259" key="2">
    <source>
        <dbReference type="SMART" id="SM00822"/>
    </source>
</evidence>
<feature type="domain" description="Ketoreductase" evidence="2">
    <location>
        <begin position="26"/>
        <end position="207"/>
    </location>
</feature>
<dbReference type="InterPro" id="IPR057326">
    <property type="entry name" value="KR_dom"/>
</dbReference>
<dbReference type="SUPFAM" id="SSF51735">
    <property type="entry name" value="NAD(P)-binding Rossmann-fold domains"/>
    <property type="match status" value="1"/>
</dbReference>
<evidence type="ECO:0000313" key="4">
    <source>
        <dbReference type="Proteomes" id="UP000233256"/>
    </source>
</evidence>
<dbReference type="SMART" id="SM00822">
    <property type="entry name" value="PKS_KR"/>
    <property type="match status" value="1"/>
</dbReference>